<proteinExistence type="inferred from homology"/>
<protein>
    <recommendedName>
        <fullName evidence="8">Holo-[acyl-carrier-protein] synthase</fullName>
        <shortName evidence="8">Holo-ACP synthase</shortName>
        <ecNumber evidence="8">2.7.8.7</ecNumber>
    </recommendedName>
    <alternativeName>
        <fullName evidence="8">4'-phosphopantetheinyl transferase AcpS</fullName>
    </alternativeName>
</protein>
<dbReference type="NCBIfam" id="NF000832">
    <property type="entry name" value="PRK00070.3-2"/>
    <property type="match status" value="1"/>
</dbReference>
<dbReference type="Proteomes" id="UP001207742">
    <property type="component" value="Unassembled WGS sequence"/>
</dbReference>
<sequence>MILGIGTDITDVARIAAKLSKGTGFRDLVFTPLEIAYCDAQTIPAESYAARFAAKEAFLKALGTGWGNGGVNFNEIEIRNNTAGKPDLFLIGTATERYAPAGITKIWVSLSHEKNAAVAMVILEGNNQLSS</sequence>
<comment type="subcellular location">
    <subcellularLocation>
        <location evidence="8">Cytoplasm</location>
    </subcellularLocation>
</comment>
<dbReference type="InterPro" id="IPR004568">
    <property type="entry name" value="Ppantetheine-prot_Trfase_dom"/>
</dbReference>
<keyword evidence="7 8" id="KW-0275">Fatty acid biosynthesis</keyword>
<keyword evidence="5 8" id="KW-0460">Magnesium</keyword>
<dbReference type="NCBIfam" id="TIGR00516">
    <property type="entry name" value="acpS"/>
    <property type="match status" value="1"/>
</dbReference>
<dbReference type="SUPFAM" id="SSF56214">
    <property type="entry name" value="4'-phosphopantetheinyl transferase"/>
    <property type="match status" value="1"/>
</dbReference>
<dbReference type="Pfam" id="PF01648">
    <property type="entry name" value="ACPS"/>
    <property type="match status" value="1"/>
</dbReference>
<feature type="binding site" evidence="8">
    <location>
        <position position="56"/>
    </location>
    <ligand>
        <name>Mg(2+)</name>
        <dbReference type="ChEBI" id="CHEBI:18420"/>
    </ligand>
</feature>
<dbReference type="RefSeq" id="WP_264727503.1">
    <property type="nucleotide sequence ID" value="NZ_JAPDNR010000001.1"/>
</dbReference>
<evidence type="ECO:0000256" key="5">
    <source>
        <dbReference type="ARBA" id="ARBA00022842"/>
    </source>
</evidence>
<feature type="binding site" evidence="8">
    <location>
        <position position="8"/>
    </location>
    <ligand>
        <name>Mg(2+)</name>
        <dbReference type="ChEBI" id="CHEBI:18420"/>
    </ligand>
</feature>
<comment type="caution">
    <text evidence="10">The sequence shown here is derived from an EMBL/GenBank/DDBJ whole genome shotgun (WGS) entry which is preliminary data.</text>
</comment>
<gene>
    <name evidence="8" type="primary">acpS</name>
    <name evidence="10" type="ORF">OL497_02710</name>
</gene>
<dbReference type="InterPro" id="IPR037143">
    <property type="entry name" value="4-PPantetheinyl_Trfase_dom_sf"/>
</dbReference>
<reference evidence="10 11" key="1">
    <citation type="submission" date="2022-10" db="EMBL/GenBank/DDBJ databases">
        <title>Chitinophaga nivalis PC15 sp. nov., isolated from Pyeongchang county, South Korea.</title>
        <authorList>
            <person name="Trinh H.N."/>
        </authorList>
    </citation>
    <scope>NUCLEOTIDE SEQUENCE [LARGE SCALE GENOMIC DNA]</scope>
    <source>
        <strain evidence="10 11">PC14</strain>
    </source>
</reference>
<comment type="similarity">
    <text evidence="8">Belongs to the P-Pant transferase superfamily. AcpS family.</text>
</comment>
<dbReference type="Gene3D" id="3.90.470.20">
    <property type="entry name" value="4'-phosphopantetheinyl transferase domain"/>
    <property type="match status" value="1"/>
</dbReference>
<comment type="function">
    <text evidence="8">Transfers the 4'-phosphopantetheine moiety from coenzyme A to a Ser of acyl-carrier-protein.</text>
</comment>
<dbReference type="NCBIfam" id="TIGR00556">
    <property type="entry name" value="pantethn_trn"/>
    <property type="match status" value="1"/>
</dbReference>
<dbReference type="InterPro" id="IPR002582">
    <property type="entry name" value="ACPS"/>
</dbReference>
<evidence type="ECO:0000256" key="7">
    <source>
        <dbReference type="ARBA" id="ARBA00023160"/>
    </source>
</evidence>
<evidence type="ECO:0000256" key="2">
    <source>
        <dbReference type="ARBA" id="ARBA00022679"/>
    </source>
</evidence>
<evidence type="ECO:0000256" key="1">
    <source>
        <dbReference type="ARBA" id="ARBA00022516"/>
    </source>
</evidence>
<evidence type="ECO:0000313" key="11">
    <source>
        <dbReference type="Proteomes" id="UP001207742"/>
    </source>
</evidence>
<evidence type="ECO:0000256" key="3">
    <source>
        <dbReference type="ARBA" id="ARBA00022723"/>
    </source>
</evidence>
<keyword evidence="8" id="KW-0963">Cytoplasm</keyword>
<keyword evidence="3 8" id="KW-0479">Metal-binding</keyword>
<dbReference type="GO" id="GO:0008897">
    <property type="term" value="F:holo-[acyl-carrier-protein] synthase activity"/>
    <property type="evidence" value="ECO:0007669"/>
    <property type="project" value="UniProtKB-EC"/>
</dbReference>
<evidence type="ECO:0000256" key="8">
    <source>
        <dbReference type="HAMAP-Rule" id="MF_00101"/>
    </source>
</evidence>
<name>A0ABT3IFQ4_9BACT</name>
<keyword evidence="4 8" id="KW-0276">Fatty acid metabolism</keyword>
<feature type="domain" description="4'-phosphopantetheinyl transferase" evidence="9">
    <location>
        <begin position="4"/>
        <end position="101"/>
    </location>
</feature>
<dbReference type="HAMAP" id="MF_00101">
    <property type="entry name" value="AcpS"/>
    <property type="match status" value="1"/>
</dbReference>
<dbReference type="InterPro" id="IPR008278">
    <property type="entry name" value="4-PPantetheinyl_Trfase_dom"/>
</dbReference>
<dbReference type="EC" id="2.7.8.7" evidence="8"/>
<dbReference type="EMBL" id="JAPDNS010000001">
    <property type="protein sequence ID" value="MCW3482786.1"/>
    <property type="molecule type" value="Genomic_DNA"/>
</dbReference>
<keyword evidence="1 8" id="KW-0444">Lipid biosynthesis</keyword>
<evidence type="ECO:0000256" key="4">
    <source>
        <dbReference type="ARBA" id="ARBA00022832"/>
    </source>
</evidence>
<evidence type="ECO:0000313" key="10">
    <source>
        <dbReference type="EMBL" id="MCW3482786.1"/>
    </source>
</evidence>
<accession>A0ABT3IFQ4</accession>
<evidence type="ECO:0000256" key="6">
    <source>
        <dbReference type="ARBA" id="ARBA00023098"/>
    </source>
</evidence>
<comment type="catalytic activity">
    <reaction evidence="8">
        <text>apo-[ACP] + CoA = holo-[ACP] + adenosine 3',5'-bisphosphate + H(+)</text>
        <dbReference type="Rhea" id="RHEA:12068"/>
        <dbReference type="Rhea" id="RHEA-COMP:9685"/>
        <dbReference type="Rhea" id="RHEA-COMP:9690"/>
        <dbReference type="ChEBI" id="CHEBI:15378"/>
        <dbReference type="ChEBI" id="CHEBI:29999"/>
        <dbReference type="ChEBI" id="CHEBI:57287"/>
        <dbReference type="ChEBI" id="CHEBI:58343"/>
        <dbReference type="ChEBI" id="CHEBI:64479"/>
        <dbReference type="EC" id="2.7.8.7"/>
    </reaction>
</comment>
<keyword evidence="11" id="KW-1185">Reference proteome</keyword>
<keyword evidence="2 8" id="KW-0808">Transferase</keyword>
<keyword evidence="6 8" id="KW-0443">Lipid metabolism</keyword>
<evidence type="ECO:0000259" key="9">
    <source>
        <dbReference type="Pfam" id="PF01648"/>
    </source>
</evidence>
<comment type="cofactor">
    <cofactor evidence="8">
        <name>Mg(2+)</name>
        <dbReference type="ChEBI" id="CHEBI:18420"/>
    </cofactor>
</comment>
<organism evidence="10 11">
    <name type="scientific">Chitinophaga nivalis</name>
    <dbReference type="NCBI Taxonomy" id="2991709"/>
    <lineage>
        <taxon>Bacteria</taxon>
        <taxon>Pseudomonadati</taxon>
        <taxon>Bacteroidota</taxon>
        <taxon>Chitinophagia</taxon>
        <taxon>Chitinophagales</taxon>
        <taxon>Chitinophagaceae</taxon>
        <taxon>Chitinophaga</taxon>
    </lineage>
</organism>